<dbReference type="OrthoDB" id="2964736at2"/>
<accession>A0A1I4PE39</accession>
<proteinExistence type="predicted"/>
<keyword evidence="3" id="KW-1185">Reference proteome</keyword>
<organism evidence="2 3">
    <name type="scientific">Pelosinus propionicus DSM 13327</name>
    <dbReference type="NCBI Taxonomy" id="1123291"/>
    <lineage>
        <taxon>Bacteria</taxon>
        <taxon>Bacillati</taxon>
        <taxon>Bacillota</taxon>
        <taxon>Negativicutes</taxon>
        <taxon>Selenomonadales</taxon>
        <taxon>Sporomusaceae</taxon>
        <taxon>Pelosinus</taxon>
    </lineage>
</organism>
<evidence type="ECO:0000313" key="3">
    <source>
        <dbReference type="Proteomes" id="UP000199520"/>
    </source>
</evidence>
<feature type="transmembrane region" description="Helical" evidence="1">
    <location>
        <begin position="136"/>
        <end position="157"/>
    </location>
</feature>
<gene>
    <name evidence="2" type="ORF">SAMN04490355_106213</name>
</gene>
<name>A0A1I4PE39_9FIRM</name>
<feature type="transmembrane region" description="Helical" evidence="1">
    <location>
        <begin position="60"/>
        <end position="87"/>
    </location>
</feature>
<dbReference type="InterPro" id="IPR048147">
    <property type="entry name" value="CBO0543-like"/>
</dbReference>
<feature type="transmembrane region" description="Helical" evidence="1">
    <location>
        <begin position="169"/>
        <end position="191"/>
    </location>
</feature>
<reference evidence="3" key="1">
    <citation type="submission" date="2016-10" db="EMBL/GenBank/DDBJ databases">
        <authorList>
            <person name="Varghese N."/>
            <person name="Submissions S."/>
        </authorList>
    </citation>
    <scope>NUCLEOTIDE SEQUENCE [LARGE SCALE GENOMIC DNA]</scope>
    <source>
        <strain evidence="3">DSM 13327</strain>
    </source>
</reference>
<keyword evidence="1" id="KW-0812">Transmembrane</keyword>
<protein>
    <recommendedName>
        <fullName evidence="4">Carotenoid biosynthesis protein</fullName>
    </recommendedName>
</protein>
<sequence>MGFLDGSKEMYIAIFSSIIVAIGSYFILRLDWKRYGLLYLLAGLIGNLLCYLFVEVRFYSFPYIFLPILKIPIFSILTAFSYFVLLGVRYSPIDWVHKISFYGVMINTGVFFETVLKNTTRLISYDYEWDFWDSYTTWWAFFILMEWIGGKMIPAHLRKPLAIEAFRFGNWFWFVIHIVALFTIFLAGLYLGKNAF</sequence>
<feature type="transmembrane region" description="Helical" evidence="1">
    <location>
        <begin position="12"/>
        <end position="28"/>
    </location>
</feature>
<evidence type="ECO:0008006" key="4">
    <source>
        <dbReference type="Google" id="ProtNLM"/>
    </source>
</evidence>
<dbReference type="AlphaFoldDB" id="A0A1I4PE39"/>
<dbReference type="STRING" id="1123291.SAMN04490355_106213"/>
<evidence type="ECO:0000256" key="1">
    <source>
        <dbReference type="SAM" id="Phobius"/>
    </source>
</evidence>
<feature type="transmembrane region" description="Helical" evidence="1">
    <location>
        <begin position="99"/>
        <end position="116"/>
    </location>
</feature>
<feature type="transmembrane region" description="Helical" evidence="1">
    <location>
        <begin position="35"/>
        <end position="54"/>
    </location>
</feature>
<keyword evidence="1" id="KW-0472">Membrane</keyword>
<dbReference type="NCBIfam" id="NF041644">
    <property type="entry name" value="CBO0543_fam"/>
    <property type="match status" value="1"/>
</dbReference>
<dbReference type="RefSeq" id="WP_090943193.1">
    <property type="nucleotide sequence ID" value="NZ_FOTS01000062.1"/>
</dbReference>
<evidence type="ECO:0000313" key="2">
    <source>
        <dbReference type="EMBL" id="SFM26034.1"/>
    </source>
</evidence>
<keyword evidence="1" id="KW-1133">Transmembrane helix</keyword>
<dbReference type="EMBL" id="FOTS01000062">
    <property type="protein sequence ID" value="SFM26034.1"/>
    <property type="molecule type" value="Genomic_DNA"/>
</dbReference>
<dbReference type="Proteomes" id="UP000199520">
    <property type="component" value="Unassembled WGS sequence"/>
</dbReference>